<feature type="transmembrane region" description="Helical" evidence="12">
    <location>
        <begin position="410"/>
        <end position="427"/>
    </location>
</feature>
<feature type="transmembrane region" description="Helical" evidence="12">
    <location>
        <begin position="304"/>
        <end position="333"/>
    </location>
</feature>
<evidence type="ECO:0008006" key="18">
    <source>
        <dbReference type="Google" id="ProtNLM"/>
    </source>
</evidence>
<dbReference type="Gene3D" id="3.40.50.12370">
    <property type="match status" value="1"/>
</dbReference>
<evidence type="ECO:0000259" key="13">
    <source>
        <dbReference type="Pfam" id="PF00999"/>
    </source>
</evidence>
<keyword evidence="5" id="KW-0633">Potassium transport</keyword>
<keyword evidence="9" id="KW-0406">Ion transport</keyword>
<gene>
    <name evidence="16" type="ORF">KFK09_021394</name>
</gene>
<dbReference type="GO" id="GO:0006885">
    <property type="term" value="P:regulation of pH"/>
    <property type="evidence" value="ECO:0007669"/>
    <property type="project" value="TreeGrafter"/>
</dbReference>
<comment type="caution">
    <text evidence="16">The sequence shown here is derived from an EMBL/GenBank/DDBJ whole genome shotgun (WGS) entry which is preliminary data.</text>
</comment>
<dbReference type="Gene3D" id="1.20.1530.20">
    <property type="match status" value="1"/>
</dbReference>
<feature type="transmembrane region" description="Helical" evidence="12">
    <location>
        <begin position="378"/>
        <end position="404"/>
    </location>
</feature>
<accession>A0A8T3AP72</accession>
<dbReference type="GO" id="GO:0016020">
    <property type="term" value="C:membrane"/>
    <property type="evidence" value="ECO:0007669"/>
    <property type="project" value="UniProtKB-SubCell"/>
</dbReference>
<evidence type="ECO:0000313" key="17">
    <source>
        <dbReference type="Proteomes" id="UP000829196"/>
    </source>
</evidence>
<evidence type="ECO:0000256" key="1">
    <source>
        <dbReference type="ARBA" id="ARBA00003198"/>
    </source>
</evidence>
<evidence type="ECO:0000256" key="3">
    <source>
        <dbReference type="ARBA" id="ARBA00004141"/>
    </source>
</evidence>
<dbReference type="GO" id="GO:0015297">
    <property type="term" value="F:antiporter activity"/>
    <property type="evidence" value="ECO:0007669"/>
    <property type="project" value="InterPro"/>
</dbReference>
<feature type="domain" description="Cation/H+ exchanger transmembrane" evidence="13">
    <location>
        <begin position="78"/>
        <end position="457"/>
    </location>
</feature>
<evidence type="ECO:0000259" key="15">
    <source>
        <dbReference type="Pfam" id="PF23259"/>
    </source>
</evidence>
<evidence type="ECO:0000256" key="4">
    <source>
        <dbReference type="ARBA" id="ARBA00022448"/>
    </source>
</evidence>
<organism evidence="16 17">
    <name type="scientific">Dendrobium nobile</name>
    <name type="common">Orchid</name>
    <dbReference type="NCBI Taxonomy" id="94219"/>
    <lineage>
        <taxon>Eukaryota</taxon>
        <taxon>Viridiplantae</taxon>
        <taxon>Streptophyta</taxon>
        <taxon>Embryophyta</taxon>
        <taxon>Tracheophyta</taxon>
        <taxon>Spermatophyta</taxon>
        <taxon>Magnoliopsida</taxon>
        <taxon>Liliopsida</taxon>
        <taxon>Asparagales</taxon>
        <taxon>Orchidaceae</taxon>
        <taxon>Epidendroideae</taxon>
        <taxon>Malaxideae</taxon>
        <taxon>Dendrobiinae</taxon>
        <taxon>Dendrobium</taxon>
    </lineage>
</organism>
<dbReference type="GO" id="GO:0012505">
    <property type="term" value="C:endomembrane system"/>
    <property type="evidence" value="ECO:0007669"/>
    <property type="project" value="TreeGrafter"/>
</dbReference>
<feature type="transmembrane region" description="Helical" evidence="12">
    <location>
        <begin position="90"/>
        <end position="110"/>
    </location>
</feature>
<sequence length="846" mass="91930">MDGKPPELLMHLSMKEAFGGSGGGSGANFSFSDLVLKLDCYSPKMVLSNGVWLGDNPMQYSFPLFLTQLLFISLTTRALAALLRPLRQPVVVAEILAGIVLGPTFMGRIFKTYTNIFFPHRSAYLLKTAANMGLLYFVFIVGLEIDTSILRHTGRKVLSVATAGILLPFFVTISITYTFRKHLLQQHTYNQAFYIYLGIALSITSFPVLARILLEIKLMDTEIGRIALSTAMIIEFLGWVLLAIGIAFTGSNETGGSPPPSHLIILATIVYILFCLFVVRPAVGWFFSRIPEGEVMSDMDSGTILIGVMAAGLIADLIGIHSAFGAFLYGFVIRPTPHATALIGRVEEFIKDLFLPLVFFASGFRIDLLTIHRPSHALVLIFIFLLSASVKIGVIILIAVYFGFPFLEGIALAFLVNPSGFIILGIARDKNLMEADIYAVILLLNIMMTATVTPVVTAAYKRSRKHLGYKRRNLQCSRPDSELRMLACVHKSRNVPSIISLLDLSNPTKKSPIFLYALHLVELSGHASALLIVDNACSSDSLPLTHAHSQHIINAFETYEQHAGGVSIQPITAVSPFSTMHEDVCSLAEDRHAAIIILPFHKLHTVDGGMEVIHPAIRTLNANVLKHARCSVGVLVDRGLSSAAGVNRLHHLRHVVVLFFGGPDDREALAYAWRIAEHPAVALTLLRFLAEGEAAVDQDEEYVSEFRVKFVNDESVLYVEKIVSNSEETVEVIRGLMEGERPDLCVVGRRIGASKLTTGMEEWSECPELGPIGDLLASLDCGAGVAATSVLVVQQYVGEGNLGDVAAEQAENSPTAAEGVQQYLSNHTASRGAGGAAGMGGWHGAV</sequence>
<feature type="transmembrane region" description="Helical" evidence="12">
    <location>
        <begin position="191"/>
        <end position="214"/>
    </location>
</feature>
<dbReference type="AlphaFoldDB" id="A0A8T3AP72"/>
<evidence type="ECO:0000259" key="14">
    <source>
        <dbReference type="Pfam" id="PF23256"/>
    </source>
</evidence>
<dbReference type="InterPro" id="IPR057290">
    <property type="entry name" value="CHX17_C"/>
</dbReference>
<feature type="transmembrane region" description="Helical" evidence="12">
    <location>
        <begin position="157"/>
        <end position="179"/>
    </location>
</feature>
<dbReference type="EMBL" id="JAGYWB010000015">
    <property type="protein sequence ID" value="KAI0498153.1"/>
    <property type="molecule type" value="Genomic_DNA"/>
</dbReference>
<comment type="similarity">
    <text evidence="11">Belongs to the monovalent cation:proton antiporter 2 (CPA2) transporter (TC 2.A.37) family. CHX (TC 2.A.37.4) subfamily.</text>
</comment>
<reference evidence="16" key="1">
    <citation type="journal article" date="2022" name="Front. Genet.">
        <title>Chromosome-Scale Assembly of the Dendrobium nobile Genome Provides Insights Into the Molecular Mechanism of the Biosynthesis of the Medicinal Active Ingredient of Dendrobium.</title>
        <authorList>
            <person name="Xu Q."/>
            <person name="Niu S.-C."/>
            <person name="Li K.-L."/>
            <person name="Zheng P.-J."/>
            <person name="Zhang X.-J."/>
            <person name="Jia Y."/>
            <person name="Liu Y."/>
            <person name="Niu Y.-X."/>
            <person name="Yu L.-H."/>
            <person name="Chen D.-F."/>
            <person name="Zhang G.-Q."/>
        </authorList>
    </citation>
    <scope>NUCLEOTIDE SEQUENCE</scope>
    <source>
        <tissue evidence="16">Leaf</tissue>
    </source>
</reference>
<evidence type="ECO:0000256" key="11">
    <source>
        <dbReference type="ARBA" id="ARBA00038341"/>
    </source>
</evidence>
<feature type="transmembrane region" description="Helical" evidence="12">
    <location>
        <begin position="62"/>
        <end position="83"/>
    </location>
</feature>
<dbReference type="Pfam" id="PF00999">
    <property type="entry name" value="Na_H_Exchanger"/>
    <property type="match status" value="1"/>
</dbReference>
<dbReference type="GO" id="GO:0009941">
    <property type="term" value="C:chloroplast envelope"/>
    <property type="evidence" value="ECO:0007669"/>
    <property type="project" value="UniProtKB-SubCell"/>
</dbReference>
<comment type="function">
    <text evidence="1">May function as sodium-coupled metabolite transporter across the chloroplast envelope.</text>
</comment>
<feature type="transmembrane region" description="Helical" evidence="12">
    <location>
        <begin position="262"/>
        <end position="283"/>
    </location>
</feature>
<feature type="transmembrane region" description="Helical" evidence="12">
    <location>
        <begin position="122"/>
        <end position="145"/>
    </location>
</feature>
<proteinExistence type="inferred from homology"/>
<dbReference type="InterPro" id="IPR050794">
    <property type="entry name" value="CPA2_transporter"/>
</dbReference>
<dbReference type="Pfam" id="PF23256">
    <property type="entry name" value="CHX17_2nd"/>
    <property type="match status" value="1"/>
</dbReference>
<dbReference type="PANTHER" id="PTHR32468">
    <property type="entry name" value="CATION/H + ANTIPORTER"/>
    <property type="match status" value="1"/>
</dbReference>
<keyword evidence="17" id="KW-1185">Reference proteome</keyword>
<keyword evidence="7" id="KW-0630">Potassium</keyword>
<dbReference type="SMR" id="A0A8T3AP72"/>
<name>A0A8T3AP72_DENNO</name>
<evidence type="ECO:0000256" key="8">
    <source>
        <dbReference type="ARBA" id="ARBA00022989"/>
    </source>
</evidence>
<keyword evidence="8 12" id="KW-1133">Transmembrane helix</keyword>
<dbReference type="Pfam" id="PF23259">
    <property type="entry name" value="CHX17_C"/>
    <property type="match status" value="1"/>
</dbReference>
<dbReference type="Proteomes" id="UP000829196">
    <property type="component" value="Unassembled WGS sequence"/>
</dbReference>
<evidence type="ECO:0000256" key="6">
    <source>
        <dbReference type="ARBA" id="ARBA00022692"/>
    </source>
</evidence>
<protein>
    <recommendedName>
        <fullName evidence="18">Cation/H(+) antiporter 15</fullName>
    </recommendedName>
</protein>
<dbReference type="GO" id="GO:0006813">
    <property type="term" value="P:potassium ion transport"/>
    <property type="evidence" value="ECO:0007669"/>
    <property type="project" value="UniProtKB-KW"/>
</dbReference>
<evidence type="ECO:0000256" key="7">
    <source>
        <dbReference type="ARBA" id="ARBA00022958"/>
    </source>
</evidence>
<dbReference type="PANTHER" id="PTHR32468:SF164">
    <property type="entry name" value="OS05G0485000 PROTEIN"/>
    <property type="match status" value="1"/>
</dbReference>
<feature type="domain" description="Cation/H(+) antiporter central" evidence="14">
    <location>
        <begin position="513"/>
        <end position="646"/>
    </location>
</feature>
<dbReference type="OrthoDB" id="2687058at2759"/>
<dbReference type="InterPro" id="IPR006153">
    <property type="entry name" value="Cation/H_exchanger_TM"/>
</dbReference>
<feature type="transmembrane region" description="Helical" evidence="12">
    <location>
        <begin position="439"/>
        <end position="460"/>
    </location>
</feature>
<evidence type="ECO:0000256" key="9">
    <source>
        <dbReference type="ARBA" id="ARBA00023065"/>
    </source>
</evidence>
<evidence type="ECO:0000256" key="10">
    <source>
        <dbReference type="ARBA" id="ARBA00023136"/>
    </source>
</evidence>
<dbReference type="InterPro" id="IPR057291">
    <property type="entry name" value="CHX17_2nd"/>
</dbReference>
<dbReference type="GO" id="GO:1902600">
    <property type="term" value="P:proton transmembrane transport"/>
    <property type="evidence" value="ECO:0007669"/>
    <property type="project" value="InterPro"/>
</dbReference>
<evidence type="ECO:0000256" key="2">
    <source>
        <dbReference type="ARBA" id="ARBA00004119"/>
    </source>
</evidence>
<feature type="transmembrane region" description="Helical" evidence="12">
    <location>
        <begin position="226"/>
        <end position="250"/>
    </location>
</feature>
<feature type="transmembrane region" description="Helical" evidence="12">
    <location>
        <begin position="353"/>
        <end position="371"/>
    </location>
</feature>
<evidence type="ECO:0000256" key="12">
    <source>
        <dbReference type="SAM" id="Phobius"/>
    </source>
</evidence>
<evidence type="ECO:0000313" key="16">
    <source>
        <dbReference type="EMBL" id="KAI0498153.1"/>
    </source>
</evidence>
<feature type="domain" description="Cation/H(+) antiporter C-terminal" evidence="15">
    <location>
        <begin position="655"/>
        <end position="798"/>
    </location>
</feature>
<keyword evidence="6 12" id="KW-0812">Transmembrane</keyword>
<dbReference type="InterPro" id="IPR038770">
    <property type="entry name" value="Na+/solute_symporter_sf"/>
</dbReference>
<keyword evidence="4" id="KW-0813">Transport</keyword>
<comment type="subcellular location">
    <subcellularLocation>
        <location evidence="3">Membrane</location>
        <topology evidence="3">Multi-pass membrane protein</topology>
    </subcellularLocation>
    <subcellularLocation>
        <location evidence="2">Plastid</location>
        <location evidence="2">Chloroplast envelope</location>
    </subcellularLocation>
</comment>
<keyword evidence="10 12" id="KW-0472">Membrane</keyword>
<evidence type="ECO:0000256" key="5">
    <source>
        <dbReference type="ARBA" id="ARBA00022538"/>
    </source>
</evidence>